<dbReference type="EMBL" id="JACTNG010000010">
    <property type="protein sequence ID" value="MBO1080864.1"/>
    <property type="molecule type" value="Genomic_DNA"/>
</dbReference>
<evidence type="ECO:0000313" key="1">
    <source>
        <dbReference type="EMBL" id="MBO1080864.1"/>
    </source>
</evidence>
<organism evidence="1 2">
    <name type="scientific">Roseomonas haemaphysalidis</name>
    <dbReference type="NCBI Taxonomy" id="2768162"/>
    <lineage>
        <taxon>Bacteria</taxon>
        <taxon>Pseudomonadati</taxon>
        <taxon>Pseudomonadota</taxon>
        <taxon>Alphaproteobacteria</taxon>
        <taxon>Acetobacterales</taxon>
        <taxon>Roseomonadaceae</taxon>
        <taxon>Roseomonas</taxon>
    </lineage>
</organism>
<dbReference type="RefSeq" id="WP_207419034.1">
    <property type="nucleotide sequence ID" value="NZ_CP061177.1"/>
</dbReference>
<gene>
    <name evidence="1" type="ORF">IAI61_17620</name>
</gene>
<protein>
    <recommendedName>
        <fullName evidence="3">Recombinase RecT</fullName>
    </recommendedName>
</protein>
<comment type="caution">
    <text evidence="1">The sequence shown here is derived from an EMBL/GenBank/DDBJ whole genome shotgun (WGS) entry which is preliminary data.</text>
</comment>
<reference evidence="1 2" key="1">
    <citation type="submission" date="2020-09" db="EMBL/GenBank/DDBJ databases">
        <title>Roseomonas.</title>
        <authorList>
            <person name="Zhu W."/>
        </authorList>
    </citation>
    <scope>NUCLEOTIDE SEQUENCE [LARGE SCALE GENOMIC DNA]</scope>
    <source>
        <strain evidence="1 2">573</strain>
    </source>
</reference>
<proteinExistence type="predicted"/>
<evidence type="ECO:0000313" key="2">
    <source>
        <dbReference type="Proteomes" id="UP001518989"/>
    </source>
</evidence>
<name>A0ABS3KTQ7_9PROT</name>
<accession>A0ABS3KTQ7</accession>
<evidence type="ECO:0008006" key="3">
    <source>
        <dbReference type="Google" id="ProtNLM"/>
    </source>
</evidence>
<keyword evidence="2" id="KW-1185">Reference proteome</keyword>
<dbReference type="Proteomes" id="UP001518989">
    <property type="component" value="Unassembled WGS sequence"/>
</dbReference>
<sequence>MNAIVPVSAQSRSLAPSNFQEAMRFADMLSNSTMVPKDFQGKPANILVAVQWGAEVGLGPLQALQNIAIINGRPSIWGDAALALVQGHPAYESHQESIRGEGDAMAGVCRVKRRGSEWHEAVFTVEDAKKAGLWGKSGPWQQYPKRMLQLRARGFAIRDKFADALRGVITAEEAADMPADASRPVVELTATPVIAAQPWPMLDPNMNARNAKDARQWVQWCEAAVKKLENAEAVVAWRNEMQPHFEALEATDAAAVEKVQGAAQDKLDTLADQQGDAE</sequence>